<dbReference type="GO" id="GO:0009734">
    <property type="term" value="P:auxin-activated signaling pathway"/>
    <property type="evidence" value="ECO:0007669"/>
    <property type="project" value="UniProtKB-KW"/>
</dbReference>
<dbReference type="Pfam" id="PF06507">
    <property type="entry name" value="ARF_AD"/>
    <property type="match status" value="1"/>
</dbReference>
<dbReference type="EMBL" id="CP136892">
    <property type="protein sequence ID" value="WOL01170.1"/>
    <property type="molecule type" value="Genomic_DNA"/>
</dbReference>
<keyword evidence="11" id="KW-1185">Reference proteome</keyword>
<evidence type="ECO:0000256" key="3">
    <source>
        <dbReference type="ARBA" id="ARBA00023015"/>
    </source>
</evidence>
<organism evidence="10 11">
    <name type="scientific">Canna indica</name>
    <name type="common">Indian-shot</name>
    <dbReference type="NCBI Taxonomy" id="4628"/>
    <lineage>
        <taxon>Eukaryota</taxon>
        <taxon>Viridiplantae</taxon>
        <taxon>Streptophyta</taxon>
        <taxon>Embryophyta</taxon>
        <taxon>Tracheophyta</taxon>
        <taxon>Spermatophyta</taxon>
        <taxon>Magnoliopsida</taxon>
        <taxon>Liliopsida</taxon>
        <taxon>Zingiberales</taxon>
        <taxon>Cannaceae</taxon>
        <taxon>Canna</taxon>
    </lineage>
</organism>
<dbReference type="Gene3D" id="2.30.30.1040">
    <property type="match status" value="1"/>
</dbReference>
<comment type="similarity">
    <text evidence="2">Belongs to the ARF family.</text>
</comment>
<evidence type="ECO:0000313" key="11">
    <source>
        <dbReference type="Proteomes" id="UP001327560"/>
    </source>
</evidence>
<gene>
    <name evidence="10" type="ORF">Cni_G09884</name>
</gene>
<evidence type="ECO:0000256" key="6">
    <source>
        <dbReference type="ARBA" id="ARBA00023242"/>
    </source>
</evidence>
<keyword evidence="5" id="KW-0804">Transcription</keyword>
<dbReference type="AlphaFoldDB" id="A0AAQ3QA47"/>
<dbReference type="InterPro" id="IPR010525">
    <property type="entry name" value="ARF_dom"/>
</dbReference>
<evidence type="ECO:0000256" key="4">
    <source>
        <dbReference type="ARBA" id="ARBA00023125"/>
    </source>
</evidence>
<keyword evidence="7" id="KW-0927">Auxin signaling pathway</keyword>
<feature type="domain" description="Auxin response factor" evidence="9">
    <location>
        <begin position="1"/>
        <end position="47"/>
    </location>
</feature>
<reference evidence="10 11" key="1">
    <citation type="submission" date="2023-10" db="EMBL/GenBank/DDBJ databases">
        <title>Chromosome-scale genome assembly provides insights into flower coloration mechanisms of Canna indica.</title>
        <authorList>
            <person name="Li C."/>
        </authorList>
    </citation>
    <scope>NUCLEOTIDE SEQUENCE [LARGE SCALE GENOMIC DNA]</scope>
    <source>
        <tissue evidence="10">Flower</tissue>
    </source>
</reference>
<dbReference type="FunFam" id="2.30.30.1040:FF:000001">
    <property type="entry name" value="Auxin response factor"/>
    <property type="match status" value="1"/>
</dbReference>
<dbReference type="GO" id="GO:0005634">
    <property type="term" value="C:nucleus"/>
    <property type="evidence" value="ECO:0007669"/>
    <property type="project" value="UniProtKB-SubCell"/>
</dbReference>
<accession>A0AAQ3QA47</accession>
<evidence type="ECO:0000256" key="2">
    <source>
        <dbReference type="ARBA" id="ARBA00007853"/>
    </source>
</evidence>
<evidence type="ECO:0000256" key="1">
    <source>
        <dbReference type="ARBA" id="ARBA00004123"/>
    </source>
</evidence>
<comment type="subcellular location">
    <subcellularLocation>
        <location evidence="1">Nucleus</location>
    </subcellularLocation>
</comment>
<protein>
    <submittedName>
        <fullName evidence="10">Auxin response factor 6-like isoform X1</fullName>
    </submittedName>
</protein>
<dbReference type="GO" id="GO:0003677">
    <property type="term" value="F:DNA binding"/>
    <property type="evidence" value="ECO:0007669"/>
    <property type="project" value="UniProtKB-KW"/>
</dbReference>
<evidence type="ECO:0000256" key="8">
    <source>
        <dbReference type="SAM" id="MobiDB-lite"/>
    </source>
</evidence>
<keyword evidence="3" id="KW-0805">Transcription regulation</keyword>
<dbReference type="PANTHER" id="PTHR31384">
    <property type="entry name" value="AUXIN RESPONSE FACTOR 4-RELATED"/>
    <property type="match status" value="1"/>
</dbReference>
<dbReference type="GO" id="GO:0006355">
    <property type="term" value="P:regulation of DNA-templated transcription"/>
    <property type="evidence" value="ECO:0007669"/>
    <property type="project" value="InterPro"/>
</dbReference>
<keyword evidence="4" id="KW-0238">DNA-binding</keyword>
<evidence type="ECO:0000256" key="5">
    <source>
        <dbReference type="ARBA" id="ARBA00023163"/>
    </source>
</evidence>
<dbReference type="Proteomes" id="UP001327560">
    <property type="component" value="Chromosome 3"/>
</dbReference>
<evidence type="ECO:0000256" key="7">
    <source>
        <dbReference type="ARBA" id="ARBA00023294"/>
    </source>
</evidence>
<proteinExistence type="inferred from homology"/>
<evidence type="ECO:0000259" key="9">
    <source>
        <dbReference type="Pfam" id="PF06507"/>
    </source>
</evidence>
<keyword evidence="6" id="KW-0539">Nucleus</keyword>
<sequence length="197" mass="22144">MGTITGIENIDPVNWPNSHWHSVKVGWDESTAGQRQPRVSLWEIEPLTTFPMYPSPFPFRLKRPWPSGLPSLHAGKDDDISLNSPLMWLRNGGNPGFQSLRFQGMGITPWMQMQPRFDTPILGSQPDMYQAMAAAGLQQTRIVDATKHISPQMLQFQQTPNITSRTSSILASEVVQNSQPQSPQTFHPSIQINRIQG</sequence>
<evidence type="ECO:0000313" key="10">
    <source>
        <dbReference type="EMBL" id="WOL01170.1"/>
    </source>
</evidence>
<dbReference type="PANTHER" id="PTHR31384:SF150">
    <property type="entry name" value="AUXIN RESPONSE FACTOR 6"/>
    <property type="match status" value="1"/>
</dbReference>
<name>A0AAQ3QA47_9LILI</name>
<feature type="region of interest" description="Disordered" evidence="8">
    <location>
        <begin position="177"/>
        <end position="197"/>
    </location>
</feature>
<dbReference type="InterPro" id="IPR044835">
    <property type="entry name" value="ARF_plant"/>
</dbReference>